<name>A0A3N4I8P3_ASCIM</name>
<gene>
    <name evidence="1" type="ORF">BJ508DRAFT_327221</name>
</gene>
<accession>A0A3N4I8P3</accession>
<organism evidence="1 2">
    <name type="scientific">Ascobolus immersus RN42</name>
    <dbReference type="NCBI Taxonomy" id="1160509"/>
    <lineage>
        <taxon>Eukaryota</taxon>
        <taxon>Fungi</taxon>
        <taxon>Dikarya</taxon>
        <taxon>Ascomycota</taxon>
        <taxon>Pezizomycotina</taxon>
        <taxon>Pezizomycetes</taxon>
        <taxon>Pezizales</taxon>
        <taxon>Ascobolaceae</taxon>
        <taxon>Ascobolus</taxon>
    </lineage>
</organism>
<evidence type="ECO:0000313" key="2">
    <source>
        <dbReference type="Proteomes" id="UP000275078"/>
    </source>
</evidence>
<dbReference type="Proteomes" id="UP000275078">
    <property type="component" value="Unassembled WGS sequence"/>
</dbReference>
<keyword evidence="2" id="KW-1185">Reference proteome</keyword>
<evidence type="ECO:0000313" key="1">
    <source>
        <dbReference type="EMBL" id="RPA80500.1"/>
    </source>
</evidence>
<dbReference type="AlphaFoldDB" id="A0A3N4I8P3"/>
<dbReference type="EMBL" id="ML119687">
    <property type="protein sequence ID" value="RPA80500.1"/>
    <property type="molecule type" value="Genomic_DNA"/>
</dbReference>
<proteinExistence type="predicted"/>
<sequence>MSIFQGSPTLHDKSDYQPWKDTITMETLTLVGATGLVDGTGTVTVRRRSNYDNPSNIPTEALRTKNTWRGTVPPI</sequence>
<reference evidence="1 2" key="1">
    <citation type="journal article" date="2018" name="Nat. Ecol. Evol.">
        <title>Pezizomycetes genomes reveal the molecular basis of ectomycorrhizal truffle lifestyle.</title>
        <authorList>
            <person name="Murat C."/>
            <person name="Payen T."/>
            <person name="Noel B."/>
            <person name="Kuo A."/>
            <person name="Morin E."/>
            <person name="Chen J."/>
            <person name="Kohler A."/>
            <person name="Krizsan K."/>
            <person name="Balestrini R."/>
            <person name="Da Silva C."/>
            <person name="Montanini B."/>
            <person name="Hainaut M."/>
            <person name="Levati E."/>
            <person name="Barry K.W."/>
            <person name="Belfiori B."/>
            <person name="Cichocki N."/>
            <person name="Clum A."/>
            <person name="Dockter R.B."/>
            <person name="Fauchery L."/>
            <person name="Guy J."/>
            <person name="Iotti M."/>
            <person name="Le Tacon F."/>
            <person name="Lindquist E.A."/>
            <person name="Lipzen A."/>
            <person name="Malagnac F."/>
            <person name="Mello A."/>
            <person name="Molinier V."/>
            <person name="Miyauchi S."/>
            <person name="Poulain J."/>
            <person name="Riccioni C."/>
            <person name="Rubini A."/>
            <person name="Sitrit Y."/>
            <person name="Splivallo R."/>
            <person name="Traeger S."/>
            <person name="Wang M."/>
            <person name="Zifcakova L."/>
            <person name="Wipf D."/>
            <person name="Zambonelli A."/>
            <person name="Paolocci F."/>
            <person name="Nowrousian M."/>
            <person name="Ottonello S."/>
            <person name="Baldrian P."/>
            <person name="Spatafora J.W."/>
            <person name="Henrissat B."/>
            <person name="Nagy L.G."/>
            <person name="Aury J.M."/>
            <person name="Wincker P."/>
            <person name="Grigoriev I.V."/>
            <person name="Bonfante P."/>
            <person name="Martin F.M."/>
        </authorList>
    </citation>
    <scope>NUCLEOTIDE SEQUENCE [LARGE SCALE GENOMIC DNA]</scope>
    <source>
        <strain evidence="1 2">RN42</strain>
    </source>
</reference>
<protein>
    <submittedName>
        <fullName evidence="1">Uncharacterized protein</fullName>
    </submittedName>
</protein>